<proteinExistence type="predicted"/>
<dbReference type="Gene3D" id="3.40.50.300">
    <property type="entry name" value="P-loop containing nucleotide triphosphate hydrolases"/>
    <property type="match status" value="2"/>
</dbReference>
<keyword evidence="2" id="KW-1003">Cell membrane</keyword>
<keyword evidence="8" id="KW-0472">Membrane</keyword>
<dbReference type="CDD" id="cd03215">
    <property type="entry name" value="ABC_Carb_Monos_II"/>
    <property type="match status" value="1"/>
</dbReference>
<dbReference type="InterPro" id="IPR017871">
    <property type="entry name" value="ABC_transporter-like_CS"/>
</dbReference>
<dbReference type="GO" id="GO:0016887">
    <property type="term" value="F:ATP hydrolysis activity"/>
    <property type="evidence" value="ECO:0007669"/>
    <property type="project" value="InterPro"/>
</dbReference>
<reference evidence="10 11" key="1">
    <citation type="submission" date="2016-10" db="EMBL/GenBank/DDBJ databases">
        <authorList>
            <person name="de Groot N.N."/>
        </authorList>
    </citation>
    <scope>NUCLEOTIDE SEQUENCE [LARGE SCALE GENOMIC DNA]</scope>
    <source>
        <strain evidence="10 11">DSM 16619</strain>
    </source>
</reference>
<dbReference type="SMART" id="SM00382">
    <property type="entry name" value="AAA"/>
    <property type="match status" value="2"/>
</dbReference>
<evidence type="ECO:0000313" key="10">
    <source>
        <dbReference type="EMBL" id="SDE70460.1"/>
    </source>
</evidence>
<dbReference type="PANTHER" id="PTHR43790:SF3">
    <property type="entry name" value="D-ALLOSE IMPORT ATP-BINDING PROTEIN ALSA-RELATED"/>
    <property type="match status" value="1"/>
</dbReference>
<dbReference type="GO" id="GO:0005524">
    <property type="term" value="F:ATP binding"/>
    <property type="evidence" value="ECO:0007669"/>
    <property type="project" value="UniProtKB-KW"/>
</dbReference>
<keyword evidence="7" id="KW-1278">Translocase</keyword>
<dbReference type="AlphaFoldDB" id="A0A1G7F380"/>
<dbReference type="PROSITE" id="PS00211">
    <property type="entry name" value="ABC_TRANSPORTER_1"/>
    <property type="match status" value="1"/>
</dbReference>
<dbReference type="CDD" id="cd03216">
    <property type="entry name" value="ABC_Carb_Monos_I"/>
    <property type="match status" value="1"/>
</dbReference>
<evidence type="ECO:0000256" key="2">
    <source>
        <dbReference type="ARBA" id="ARBA00022475"/>
    </source>
</evidence>
<dbReference type="EMBL" id="FMZC01000026">
    <property type="protein sequence ID" value="SDE70460.1"/>
    <property type="molecule type" value="Genomic_DNA"/>
</dbReference>
<feature type="domain" description="ABC transporter" evidence="9">
    <location>
        <begin position="262"/>
        <end position="543"/>
    </location>
</feature>
<evidence type="ECO:0000256" key="4">
    <source>
        <dbReference type="ARBA" id="ARBA00022737"/>
    </source>
</evidence>
<accession>A0A1G7F380</accession>
<keyword evidence="3" id="KW-0762">Sugar transport</keyword>
<dbReference type="Proteomes" id="UP000198781">
    <property type="component" value="Unassembled WGS sequence"/>
</dbReference>
<sequence>MPPLTPAAAPASAPLLEMIGVGKDYHATTVLHTVTLSLHAGEVLALTGENGAGKSTLSKILCGLEPASRGSMRLGGHPYAPGSRRDAEGQGVRMVMQELGLVPTLTVAENLLMGRLPHRAGWLRRGALHAAASAQLAKIGLTDIDPATPVSRLGLGQQQMVEIARNLHDDTRVLVLDEPTAMLTPRETNYLFEQIARLTARGVAIVYVSHRLEELRRIADRVAVLRDGALVDARPMAGLSEAGLVQRMVGRAVSDLEHRPRRNAGPVVLRTEGLGRGTAVQDVSLELRAGEVFGIAGLVGSGRTELLRLLYGADRADRGDVVLYEGMEPNRPPAQSALGSSAINSIANDSAGHREGSPAGRRIPRGFASPMQAIAAGIGLVAEDRKSQGLLLTQPIRVNATLSDLSAVSRFGWLRRANESGVVQGFIRTLGVRCRGPEQPVGQLSGGNQQKVVFARWLHRDGRVLLLDEPTRGVDVGARADLYAELDRMANAGRALLMVSSDLRELMAMADRIGVMSAGRLVAVFERGQWTEQSLLTAAFSEPGGRTAAKEPSSA</sequence>
<keyword evidence="11" id="KW-1185">Reference proteome</keyword>
<evidence type="ECO:0000256" key="6">
    <source>
        <dbReference type="ARBA" id="ARBA00022840"/>
    </source>
</evidence>
<evidence type="ECO:0000256" key="5">
    <source>
        <dbReference type="ARBA" id="ARBA00022741"/>
    </source>
</evidence>
<dbReference type="PANTHER" id="PTHR43790">
    <property type="entry name" value="CARBOHYDRATE TRANSPORT ATP-BINDING PROTEIN MG119-RELATED"/>
    <property type="match status" value="1"/>
</dbReference>
<protein>
    <submittedName>
        <fullName evidence="10">Monosaccharide ABC transporter ATP-binding protein, CUT2 family</fullName>
    </submittedName>
</protein>
<evidence type="ECO:0000256" key="3">
    <source>
        <dbReference type="ARBA" id="ARBA00022597"/>
    </source>
</evidence>
<keyword evidence="6 10" id="KW-0067">ATP-binding</keyword>
<dbReference type="Pfam" id="PF00005">
    <property type="entry name" value="ABC_tran"/>
    <property type="match status" value="2"/>
</dbReference>
<name>A0A1G7F380_9BURK</name>
<keyword evidence="1" id="KW-0813">Transport</keyword>
<dbReference type="STRING" id="187868.SAMN05192589_12625"/>
<dbReference type="SUPFAM" id="SSF52540">
    <property type="entry name" value="P-loop containing nucleoside triphosphate hydrolases"/>
    <property type="match status" value="2"/>
</dbReference>
<dbReference type="PROSITE" id="PS50893">
    <property type="entry name" value="ABC_TRANSPORTER_2"/>
    <property type="match status" value="2"/>
</dbReference>
<keyword evidence="5" id="KW-0547">Nucleotide-binding</keyword>
<organism evidence="10 11">
    <name type="scientific">Paracidovorax valerianellae</name>
    <dbReference type="NCBI Taxonomy" id="187868"/>
    <lineage>
        <taxon>Bacteria</taxon>
        <taxon>Pseudomonadati</taxon>
        <taxon>Pseudomonadota</taxon>
        <taxon>Betaproteobacteria</taxon>
        <taxon>Burkholderiales</taxon>
        <taxon>Comamonadaceae</taxon>
        <taxon>Paracidovorax</taxon>
    </lineage>
</organism>
<evidence type="ECO:0000256" key="1">
    <source>
        <dbReference type="ARBA" id="ARBA00022448"/>
    </source>
</evidence>
<evidence type="ECO:0000259" key="9">
    <source>
        <dbReference type="PROSITE" id="PS50893"/>
    </source>
</evidence>
<evidence type="ECO:0000256" key="8">
    <source>
        <dbReference type="ARBA" id="ARBA00023136"/>
    </source>
</evidence>
<dbReference type="InterPro" id="IPR003593">
    <property type="entry name" value="AAA+_ATPase"/>
</dbReference>
<evidence type="ECO:0000256" key="7">
    <source>
        <dbReference type="ARBA" id="ARBA00022967"/>
    </source>
</evidence>
<evidence type="ECO:0000313" key="11">
    <source>
        <dbReference type="Proteomes" id="UP000198781"/>
    </source>
</evidence>
<dbReference type="InterPro" id="IPR003439">
    <property type="entry name" value="ABC_transporter-like_ATP-bd"/>
</dbReference>
<keyword evidence="4" id="KW-0677">Repeat</keyword>
<gene>
    <name evidence="10" type="ORF">SAMN05192589_12625</name>
</gene>
<feature type="domain" description="ABC transporter" evidence="9">
    <location>
        <begin position="16"/>
        <end position="252"/>
    </location>
</feature>
<dbReference type="InterPro" id="IPR027417">
    <property type="entry name" value="P-loop_NTPase"/>
</dbReference>
<dbReference type="InterPro" id="IPR050107">
    <property type="entry name" value="ABC_carbohydrate_import_ATPase"/>
</dbReference>